<organism evidence="2 3">
    <name type="scientific">Beauveria bassiana (strain ARSEF 2860)</name>
    <name type="common">White muscardine disease fungus</name>
    <name type="synonym">Tritirachium shiotae</name>
    <dbReference type="NCBI Taxonomy" id="655819"/>
    <lineage>
        <taxon>Eukaryota</taxon>
        <taxon>Fungi</taxon>
        <taxon>Dikarya</taxon>
        <taxon>Ascomycota</taxon>
        <taxon>Pezizomycotina</taxon>
        <taxon>Sordariomycetes</taxon>
        <taxon>Hypocreomycetidae</taxon>
        <taxon>Hypocreales</taxon>
        <taxon>Cordycipitaceae</taxon>
        <taxon>Beauveria</taxon>
    </lineage>
</organism>
<dbReference type="PANTHER" id="PTHR37471:SF1">
    <property type="entry name" value="AB HYDROLASE-1 DOMAIN-CONTAINING PROTEIN"/>
    <property type="match status" value="1"/>
</dbReference>
<dbReference type="AlphaFoldDB" id="J5K3L3"/>
<evidence type="ECO:0000313" key="3">
    <source>
        <dbReference type="Proteomes" id="UP000002762"/>
    </source>
</evidence>
<sequence>MIGNSPPEWALIQFFILIFRFTPLLYLVALFALLTHSVYDPLSQHTVAVPILLLLLLVEAVFYVFLYRPHLLRATRPAAPPSARLTAPQRQALFRRCLAHARDPALYLRGWFLNAPLADIHRDNVREFLLWAFFEAEEEGEEKEELAEAKVVELDGYVAELGDRLGHRFAPGRGKAMSLRLTLDPVKTTYRGLAWYGVMALIDAVTCALLWGHGFRFYGRGSAAEVLKTFPPRPQELLSRRKSPAPALGYWYYGPSPSSADRPPKSAGAKTAEQLPLVFFHGIGVGLLTYLRFLFDLVRAAKACSKKDANSLGIIAVEMLPVSFRLTAPPLDKRAFLAAFTAIIDAHGWDDFGIVSHSYGSVPTTHVLTADDAGLRRRARAATLVDPVTVLLQLPHVAYNFTRRPPRTAAEWQLWYFASTDVGVATVLGRHFFWRDNIVWKEDLLRLPGGGRRKVAVSLAAKDIIVNAPAVAQYLQETKDAVADGTTELEVGLLWFPKLDHAQVFDTPSDYNKIIKCVLAHDD</sequence>
<keyword evidence="3" id="KW-1185">Reference proteome</keyword>
<dbReference type="HOGENOM" id="CLU_027502_2_0_1"/>
<feature type="transmembrane region" description="Helical" evidence="1">
    <location>
        <begin position="193"/>
        <end position="212"/>
    </location>
</feature>
<keyword evidence="1" id="KW-1133">Transmembrane helix</keyword>
<evidence type="ECO:0008006" key="4">
    <source>
        <dbReference type="Google" id="ProtNLM"/>
    </source>
</evidence>
<dbReference type="RefSeq" id="XP_008593872.1">
    <property type="nucleotide sequence ID" value="XM_008595650.1"/>
</dbReference>
<dbReference type="InParanoid" id="J5K3L3"/>
<proteinExistence type="predicted"/>
<feature type="transmembrane region" description="Helical" evidence="1">
    <location>
        <begin position="12"/>
        <end position="35"/>
    </location>
</feature>
<feature type="transmembrane region" description="Helical" evidence="1">
    <location>
        <begin position="47"/>
        <end position="66"/>
    </location>
</feature>
<accession>J5K3L3</accession>
<keyword evidence="1" id="KW-0472">Membrane</keyword>
<dbReference type="GeneID" id="19883565"/>
<evidence type="ECO:0000256" key="1">
    <source>
        <dbReference type="SAM" id="Phobius"/>
    </source>
</evidence>
<dbReference type="Proteomes" id="UP000002762">
    <property type="component" value="Unassembled WGS sequence"/>
</dbReference>
<dbReference type="STRING" id="655819.J5K3L3"/>
<dbReference type="InterPro" id="IPR029058">
    <property type="entry name" value="AB_hydrolase_fold"/>
</dbReference>
<dbReference type="Gene3D" id="3.40.50.1820">
    <property type="entry name" value="alpha/beta hydrolase"/>
    <property type="match status" value="1"/>
</dbReference>
<keyword evidence="1" id="KW-0812">Transmembrane</keyword>
<gene>
    <name evidence="2" type="ORF">BBA_00553</name>
</gene>
<dbReference type="SUPFAM" id="SSF53474">
    <property type="entry name" value="alpha/beta-Hydrolases"/>
    <property type="match status" value="1"/>
</dbReference>
<protein>
    <recommendedName>
        <fullName evidence="4">Alpha beta hydrolase fold family</fullName>
    </recommendedName>
</protein>
<evidence type="ECO:0000313" key="2">
    <source>
        <dbReference type="EMBL" id="EJP70923.1"/>
    </source>
</evidence>
<dbReference type="OrthoDB" id="6431331at2759"/>
<dbReference type="PANTHER" id="PTHR37471">
    <property type="entry name" value="UNNAMED PRODUCT"/>
    <property type="match status" value="1"/>
</dbReference>
<dbReference type="EMBL" id="JH725150">
    <property type="protein sequence ID" value="EJP70923.1"/>
    <property type="molecule type" value="Genomic_DNA"/>
</dbReference>
<reference evidence="2 3" key="1">
    <citation type="journal article" date="2012" name="Sci. Rep.">
        <title>Genomic perspectives on the evolution of fungal entomopathogenicity in Beauveria bassiana.</title>
        <authorList>
            <person name="Xiao G."/>
            <person name="Ying S.H."/>
            <person name="Zheng P."/>
            <person name="Wang Z.L."/>
            <person name="Zhang S."/>
            <person name="Xie X.Q."/>
            <person name="Shang Y."/>
            <person name="St Leger R.J."/>
            <person name="Zhao G.P."/>
            <person name="Wang C."/>
            <person name="Feng M.G."/>
        </authorList>
    </citation>
    <scope>NUCLEOTIDE SEQUENCE [LARGE SCALE GENOMIC DNA]</scope>
    <source>
        <strain evidence="2 3">ARSEF 2860</strain>
    </source>
</reference>
<name>J5K3L3_BEAB2</name>